<evidence type="ECO:0000259" key="1">
    <source>
        <dbReference type="Pfam" id="PF04149"/>
    </source>
</evidence>
<dbReference type="Proteomes" id="UP000548476">
    <property type="component" value="Unassembled WGS sequence"/>
</dbReference>
<dbReference type="AlphaFoldDB" id="A0A841FHE9"/>
<evidence type="ECO:0000313" key="3">
    <source>
        <dbReference type="Proteomes" id="UP000548476"/>
    </source>
</evidence>
<reference evidence="2 3" key="1">
    <citation type="submission" date="2020-08" db="EMBL/GenBank/DDBJ databases">
        <title>Genomic Encyclopedia of Type Strains, Phase IV (KMG-IV): sequencing the most valuable type-strain genomes for metagenomic binning, comparative biology and taxonomic classification.</title>
        <authorList>
            <person name="Goeker M."/>
        </authorList>
    </citation>
    <scope>NUCLEOTIDE SEQUENCE [LARGE SCALE GENOMIC DNA]</scope>
    <source>
        <strain evidence="2 3">YIM 65646</strain>
    </source>
</reference>
<organism evidence="2 3">
    <name type="scientific">Phytomonospora endophytica</name>
    <dbReference type="NCBI Taxonomy" id="714109"/>
    <lineage>
        <taxon>Bacteria</taxon>
        <taxon>Bacillati</taxon>
        <taxon>Actinomycetota</taxon>
        <taxon>Actinomycetes</taxon>
        <taxon>Micromonosporales</taxon>
        <taxon>Micromonosporaceae</taxon>
        <taxon>Phytomonospora</taxon>
    </lineage>
</organism>
<keyword evidence="3" id="KW-1185">Reference proteome</keyword>
<dbReference type="InterPro" id="IPR007278">
    <property type="entry name" value="DUF397"/>
</dbReference>
<comment type="caution">
    <text evidence="2">The sequence shown here is derived from an EMBL/GenBank/DDBJ whole genome shotgun (WGS) entry which is preliminary data.</text>
</comment>
<sequence>MLTRQWHKSSYSGHEGACVEARLDATSVEVRDTKDKSGPTLSVGFAEWHRLIADLRTDRM</sequence>
<accession>A0A841FHE9</accession>
<evidence type="ECO:0000313" key="2">
    <source>
        <dbReference type="EMBL" id="MBB6032992.1"/>
    </source>
</evidence>
<feature type="domain" description="DUF397" evidence="1">
    <location>
        <begin position="5"/>
        <end position="56"/>
    </location>
</feature>
<name>A0A841FHE9_9ACTN</name>
<dbReference type="Pfam" id="PF04149">
    <property type="entry name" value="DUF397"/>
    <property type="match status" value="1"/>
</dbReference>
<protein>
    <recommendedName>
        <fullName evidence="1">DUF397 domain-containing protein</fullName>
    </recommendedName>
</protein>
<dbReference type="EMBL" id="JACHGT010000002">
    <property type="protein sequence ID" value="MBB6032992.1"/>
    <property type="molecule type" value="Genomic_DNA"/>
</dbReference>
<gene>
    <name evidence="2" type="ORF">HNR73_000839</name>
</gene>
<proteinExistence type="predicted"/>
<dbReference type="RefSeq" id="WP_184785914.1">
    <property type="nucleotide sequence ID" value="NZ_BONT01000020.1"/>
</dbReference>